<dbReference type="EMBL" id="CP053452">
    <property type="protein sequence ID" value="QJW93886.1"/>
    <property type="molecule type" value="Genomic_DNA"/>
</dbReference>
<reference evidence="3" key="1">
    <citation type="submission" date="2020-05" db="EMBL/GenBank/DDBJ databases">
        <title>Frigoriglobus tundricola gen. nov., sp. nov., a psychrotolerant cellulolytic planctomycete of the family Gemmataceae with two divergent copies of 16S rRNA gene.</title>
        <authorList>
            <person name="Kulichevskaya I.S."/>
            <person name="Ivanova A.A."/>
            <person name="Naumoff D.G."/>
            <person name="Beletsky A.V."/>
            <person name="Rijpstra W.I.C."/>
            <person name="Sinninghe Damste J.S."/>
            <person name="Mardanov A.V."/>
            <person name="Ravin N.V."/>
            <person name="Dedysh S.N."/>
        </authorList>
    </citation>
    <scope>NUCLEOTIDE SEQUENCE [LARGE SCALE GENOMIC DNA]</scope>
    <source>
        <strain evidence="3">PL17</strain>
    </source>
</reference>
<keyword evidence="1" id="KW-0812">Transmembrane</keyword>
<keyword evidence="3" id="KW-1185">Reference proteome</keyword>
<name>A0A6M5YKS4_9BACT</name>
<proteinExistence type="predicted"/>
<organism evidence="2 3">
    <name type="scientific">Frigoriglobus tundricola</name>
    <dbReference type="NCBI Taxonomy" id="2774151"/>
    <lineage>
        <taxon>Bacteria</taxon>
        <taxon>Pseudomonadati</taxon>
        <taxon>Planctomycetota</taxon>
        <taxon>Planctomycetia</taxon>
        <taxon>Gemmatales</taxon>
        <taxon>Gemmataceae</taxon>
        <taxon>Frigoriglobus</taxon>
    </lineage>
</organism>
<gene>
    <name evidence="2" type="ORF">FTUN_1400</name>
</gene>
<dbReference type="KEGG" id="ftj:FTUN_1400"/>
<protein>
    <submittedName>
        <fullName evidence="2">Uncharacterized protein</fullName>
    </submittedName>
</protein>
<evidence type="ECO:0000256" key="1">
    <source>
        <dbReference type="SAM" id="Phobius"/>
    </source>
</evidence>
<dbReference type="AlphaFoldDB" id="A0A6M5YKS4"/>
<feature type="transmembrane region" description="Helical" evidence="1">
    <location>
        <begin position="137"/>
        <end position="158"/>
    </location>
</feature>
<evidence type="ECO:0000313" key="2">
    <source>
        <dbReference type="EMBL" id="QJW93886.1"/>
    </source>
</evidence>
<keyword evidence="1" id="KW-1133">Transmembrane helix</keyword>
<evidence type="ECO:0000313" key="3">
    <source>
        <dbReference type="Proteomes" id="UP000503447"/>
    </source>
</evidence>
<keyword evidence="1" id="KW-0472">Membrane</keyword>
<dbReference type="Proteomes" id="UP000503447">
    <property type="component" value="Chromosome"/>
</dbReference>
<accession>A0A6M5YKS4</accession>
<dbReference type="RefSeq" id="WP_171469992.1">
    <property type="nucleotide sequence ID" value="NZ_CP053452.2"/>
</dbReference>
<sequence length="289" mass="31694">MRWLRVAGAVLGLVSIAETSVGADTVSTKVLANNVVLEDVVVVLDVPEGLDGTPFGIFFVDSKGDMVVYPALARIGQHVYDLRHRPDWRGRARIVGTTLVGANGRVRQPTTEDEIDSFLEPEPLIPSTVNVLQGHHLFGMTWEWALLLLFVPAAVFFYSRTHRVEMSLLLGFCLAWAVMDARSIADHASAVRWHEAHRDDLRVTSLGDGLTFADRAAPTIGDGSWTADASLDAQPLARNYLVGYAFADRRYRPNDPGNSGADFLVTCDPTQGEVVVSHGGLYLVRRTVR</sequence>